<dbReference type="Gene3D" id="3.30.2140.10">
    <property type="entry name" value="Arylamine N-acetyltransferase"/>
    <property type="match status" value="1"/>
</dbReference>
<dbReference type="PRINTS" id="PR01543">
    <property type="entry name" value="ANATRNSFRASE"/>
</dbReference>
<dbReference type="PANTHER" id="PTHR11786">
    <property type="entry name" value="N-HYDROXYARYLAMINE O-ACETYLTRANSFERASE"/>
    <property type="match status" value="1"/>
</dbReference>
<dbReference type="GO" id="GO:0016407">
    <property type="term" value="F:acetyltransferase activity"/>
    <property type="evidence" value="ECO:0007669"/>
    <property type="project" value="InterPro"/>
</dbReference>
<dbReference type="InterPro" id="IPR038765">
    <property type="entry name" value="Papain-like_cys_pep_sf"/>
</dbReference>
<organism evidence="3 4">
    <name type="scientific">Prauserella cavernicola</name>
    <dbReference type="NCBI Taxonomy" id="2800127"/>
    <lineage>
        <taxon>Bacteria</taxon>
        <taxon>Bacillati</taxon>
        <taxon>Actinomycetota</taxon>
        <taxon>Actinomycetes</taxon>
        <taxon>Pseudonocardiales</taxon>
        <taxon>Pseudonocardiaceae</taxon>
        <taxon>Prauserella</taxon>
    </lineage>
</organism>
<dbReference type="AlphaFoldDB" id="A0A934QN99"/>
<proteinExistence type="inferred from homology"/>
<gene>
    <name evidence="3" type="ORF">JHE00_00020</name>
</gene>
<accession>A0A934QN99</accession>
<dbReference type="Pfam" id="PF00797">
    <property type="entry name" value="Acetyltransf_2"/>
    <property type="match status" value="1"/>
</dbReference>
<dbReference type="EMBL" id="JAENJH010000001">
    <property type="protein sequence ID" value="MBK1782689.1"/>
    <property type="molecule type" value="Genomic_DNA"/>
</dbReference>
<dbReference type="SUPFAM" id="SSF54001">
    <property type="entry name" value="Cysteine proteinases"/>
    <property type="match status" value="1"/>
</dbReference>
<protein>
    <submittedName>
        <fullName evidence="3">Arylamine N-acetyltransferase</fullName>
    </submittedName>
</protein>
<evidence type="ECO:0000313" key="3">
    <source>
        <dbReference type="EMBL" id="MBK1782689.1"/>
    </source>
</evidence>
<keyword evidence="4" id="KW-1185">Reference proteome</keyword>
<dbReference type="Gene3D" id="2.40.128.150">
    <property type="entry name" value="Cysteine proteinases"/>
    <property type="match status" value="1"/>
</dbReference>
<dbReference type="Proteomes" id="UP000635245">
    <property type="component" value="Unassembled WGS sequence"/>
</dbReference>
<reference evidence="3" key="1">
    <citation type="submission" date="2020-12" db="EMBL/GenBank/DDBJ databases">
        <title>Prauserella sp. ASG 168, a novel actinomycete isolated from cave rock.</title>
        <authorList>
            <person name="Suriyachadkun C."/>
        </authorList>
    </citation>
    <scope>NUCLEOTIDE SEQUENCE</scope>
    <source>
        <strain evidence="3">ASG 168</strain>
    </source>
</reference>
<evidence type="ECO:0000313" key="4">
    <source>
        <dbReference type="Proteomes" id="UP000635245"/>
    </source>
</evidence>
<dbReference type="RefSeq" id="WP_200313439.1">
    <property type="nucleotide sequence ID" value="NZ_JAENJH010000001.1"/>
</dbReference>
<comment type="similarity">
    <text evidence="1 2">Belongs to the arylamine N-acetyltransferase family.</text>
</comment>
<sequence>MPDTAKTVNTTTRPGGTEVWHSDDLDLDAYLDRLGLPHTAPSAAALSDLHAAHVHAIPFENIDPLLGRSPSLALGDIADKLVRRRRGGYCYEHNLLFAAALEQLGYDVHRQAARVQPDHPGPNTHMNLRVRVDGADFLADVGFGASVMRPMPLTDGSERDQAGWPHRLIAEGAGWRLDKLTDGMWETQYSFDATAQYPIDYEVFNHYVATHPRSPFTGRLVVMRLSEGICRKIIGGDLVVEHADGPDEHRTIEPDQLGETLRSLDLDLSPAELDLVRERYAGTE</sequence>
<evidence type="ECO:0000256" key="2">
    <source>
        <dbReference type="RuleBase" id="RU003452"/>
    </source>
</evidence>
<name>A0A934QN99_9PSEU</name>
<dbReference type="InterPro" id="IPR001447">
    <property type="entry name" value="Arylamine_N-AcTrfase"/>
</dbReference>
<comment type="caution">
    <text evidence="3">The sequence shown here is derived from an EMBL/GenBank/DDBJ whole genome shotgun (WGS) entry which is preliminary data.</text>
</comment>
<dbReference type="PANTHER" id="PTHR11786:SF0">
    <property type="entry name" value="ARYLAMINE N-ACETYLTRANSFERASE 4-RELATED"/>
    <property type="match status" value="1"/>
</dbReference>
<evidence type="ECO:0000256" key="1">
    <source>
        <dbReference type="ARBA" id="ARBA00006547"/>
    </source>
</evidence>